<sequence length="136" mass="16242">MKSFYVAMKSLHSPSKHRCIATAMKSSQRNKKLRRKKLKRLNASMRRLKVETNEIRKEQEIIKRGQREVREKFEAIHYECEQLRTETDLIIKQSRNTRLRLGLMFQILRARESNDFNKAASLTQLLRELVAKQNNQ</sequence>
<evidence type="ECO:0000313" key="2">
    <source>
        <dbReference type="EMBL" id="EOY09073.1"/>
    </source>
</evidence>
<dbReference type="eggNOG" id="ENOG502SSRV">
    <property type="taxonomic scope" value="Eukaryota"/>
</dbReference>
<protein>
    <submittedName>
        <fullName evidence="2">Uncharacterized protein</fullName>
    </submittedName>
</protein>
<gene>
    <name evidence="2" type="ORF">TCM_024442</name>
</gene>
<keyword evidence="1" id="KW-0175">Coiled coil</keyword>
<dbReference type="Proteomes" id="UP000026915">
    <property type="component" value="Chromosome 5"/>
</dbReference>
<dbReference type="PANTHER" id="PTHR48248">
    <property type="entry name" value="UVR DOMAIN-CONTAINING PROTEIN"/>
    <property type="match status" value="1"/>
</dbReference>
<dbReference type="AlphaFoldDB" id="A0A061EWN2"/>
<name>A0A061EWN2_THECC</name>
<dbReference type="OMA" id="HRCIATA"/>
<dbReference type="Gramene" id="EOY09073">
    <property type="protein sequence ID" value="EOY09073"/>
    <property type="gene ID" value="TCM_024442"/>
</dbReference>
<proteinExistence type="predicted"/>
<organism evidence="2 3">
    <name type="scientific">Theobroma cacao</name>
    <name type="common">Cacao</name>
    <name type="synonym">Cocoa</name>
    <dbReference type="NCBI Taxonomy" id="3641"/>
    <lineage>
        <taxon>Eukaryota</taxon>
        <taxon>Viridiplantae</taxon>
        <taxon>Streptophyta</taxon>
        <taxon>Embryophyta</taxon>
        <taxon>Tracheophyta</taxon>
        <taxon>Spermatophyta</taxon>
        <taxon>Magnoliopsida</taxon>
        <taxon>eudicotyledons</taxon>
        <taxon>Gunneridae</taxon>
        <taxon>Pentapetalae</taxon>
        <taxon>rosids</taxon>
        <taxon>malvids</taxon>
        <taxon>Malvales</taxon>
        <taxon>Malvaceae</taxon>
        <taxon>Byttnerioideae</taxon>
        <taxon>Theobroma</taxon>
    </lineage>
</organism>
<dbReference type="InParanoid" id="A0A061EWN2"/>
<evidence type="ECO:0000256" key="1">
    <source>
        <dbReference type="SAM" id="Coils"/>
    </source>
</evidence>
<dbReference type="EMBL" id="CM001883">
    <property type="protein sequence ID" value="EOY09073.1"/>
    <property type="molecule type" value="Genomic_DNA"/>
</dbReference>
<dbReference type="HOGENOM" id="CLU_131212_4_1_1"/>
<keyword evidence="3" id="KW-1185">Reference proteome</keyword>
<evidence type="ECO:0000313" key="3">
    <source>
        <dbReference type="Proteomes" id="UP000026915"/>
    </source>
</evidence>
<accession>A0A061EWN2</accession>
<feature type="coiled-coil region" evidence="1">
    <location>
        <begin position="38"/>
        <end position="68"/>
    </location>
</feature>
<dbReference type="PANTHER" id="PTHR48248:SF5">
    <property type="entry name" value="UVR DOMAIN-CONTAINING PROTEIN"/>
    <property type="match status" value="1"/>
</dbReference>
<reference evidence="2 3" key="1">
    <citation type="journal article" date="2013" name="Genome Biol.">
        <title>The genome sequence of the most widely cultivated cacao type and its use to identify candidate genes regulating pod color.</title>
        <authorList>
            <person name="Motamayor J.C."/>
            <person name="Mockaitis K."/>
            <person name="Schmutz J."/>
            <person name="Haiminen N."/>
            <person name="Iii D.L."/>
            <person name="Cornejo O."/>
            <person name="Findley S.D."/>
            <person name="Zheng P."/>
            <person name="Utro F."/>
            <person name="Royaert S."/>
            <person name="Saski C."/>
            <person name="Jenkins J."/>
            <person name="Podicheti R."/>
            <person name="Zhao M."/>
            <person name="Scheffler B.E."/>
            <person name="Stack J.C."/>
            <person name="Feltus F.A."/>
            <person name="Mustiga G.M."/>
            <person name="Amores F."/>
            <person name="Phillips W."/>
            <person name="Marelli J.P."/>
            <person name="May G.D."/>
            <person name="Shapiro H."/>
            <person name="Ma J."/>
            <person name="Bustamante C.D."/>
            <person name="Schnell R.J."/>
            <person name="Main D."/>
            <person name="Gilbert D."/>
            <person name="Parida L."/>
            <person name="Kuhn D.N."/>
        </authorList>
    </citation>
    <scope>NUCLEOTIDE SEQUENCE [LARGE SCALE GENOMIC DNA]</scope>
    <source>
        <strain evidence="3">cv. Matina 1-6</strain>
    </source>
</reference>